<evidence type="ECO:0000313" key="7">
    <source>
        <dbReference type="EMBL" id="PRH89016.1"/>
    </source>
</evidence>
<dbReference type="PANTHER" id="PTHR33507">
    <property type="entry name" value="INNER MEMBRANE PROTEIN YBBJ"/>
    <property type="match status" value="1"/>
</dbReference>
<evidence type="ECO:0000259" key="6">
    <source>
        <dbReference type="Pfam" id="PF01957"/>
    </source>
</evidence>
<keyword evidence="4 5" id="KW-0472">Membrane</keyword>
<dbReference type="Pfam" id="PF01957">
    <property type="entry name" value="NfeD"/>
    <property type="match status" value="1"/>
</dbReference>
<protein>
    <recommendedName>
        <fullName evidence="6">NfeD-like C-terminal domain-containing protein</fullName>
    </recommendedName>
</protein>
<dbReference type="InterPro" id="IPR012340">
    <property type="entry name" value="NA-bd_OB-fold"/>
</dbReference>
<dbReference type="InterPro" id="IPR002810">
    <property type="entry name" value="NfeD-like_C"/>
</dbReference>
<keyword evidence="3 5" id="KW-1133">Transmembrane helix</keyword>
<dbReference type="AlphaFoldDB" id="A0A2S9QI29"/>
<evidence type="ECO:0000256" key="1">
    <source>
        <dbReference type="ARBA" id="ARBA00004141"/>
    </source>
</evidence>
<feature type="domain" description="NfeD-like C-terminal" evidence="6">
    <location>
        <begin position="95"/>
        <end position="149"/>
    </location>
</feature>
<dbReference type="OrthoDB" id="9810336at2"/>
<evidence type="ECO:0000256" key="2">
    <source>
        <dbReference type="ARBA" id="ARBA00022692"/>
    </source>
</evidence>
<gene>
    <name evidence="7" type="ORF">C5L14_06680</name>
</gene>
<dbReference type="GO" id="GO:0005886">
    <property type="term" value="C:plasma membrane"/>
    <property type="evidence" value="ECO:0007669"/>
    <property type="project" value="TreeGrafter"/>
</dbReference>
<comment type="subcellular location">
    <subcellularLocation>
        <location evidence="1">Membrane</location>
        <topology evidence="1">Multi-pass membrane protein</topology>
    </subcellularLocation>
</comment>
<reference evidence="7 8" key="1">
    <citation type="submission" date="2018-02" db="EMBL/GenBank/DDBJ databases">
        <title>Whole genome sequencing of endophytic bacterium.</title>
        <authorList>
            <person name="Eedara R."/>
            <person name="Podile A.R."/>
        </authorList>
    </citation>
    <scope>NUCLEOTIDE SEQUENCE [LARGE SCALE GENOMIC DNA]</scope>
    <source>
        <strain evidence="7 8">RP1T</strain>
    </source>
</reference>
<proteinExistence type="predicted"/>
<comment type="caution">
    <text evidence="7">The sequence shown here is derived from an EMBL/GenBank/DDBJ whole genome shotgun (WGS) entry which is preliminary data.</text>
</comment>
<dbReference type="InterPro" id="IPR052165">
    <property type="entry name" value="Membrane_assoc_protease"/>
</dbReference>
<feature type="transmembrane region" description="Helical" evidence="5">
    <location>
        <begin position="13"/>
        <end position="30"/>
    </location>
</feature>
<dbReference type="PANTHER" id="PTHR33507:SF3">
    <property type="entry name" value="INNER MEMBRANE PROTEIN YBBJ"/>
    <property type="match status" value="1"/>
</dbReference>
<organism evidence="7 8">
    <name type="scientific">Labrys okinawensis</name>
    <dbReference type="NCBI Taxonomy" id="346911"/>
    <lineage>
        <taxon>Bacteria</taxon>
        <taxon>Pseudomonadati</taxon>
        <taxon>Pseudomonadota</taxon>
        <taxon>Alphaproteobacteria</taxon>
        <taxon>Hyphomicrobiales</taxon>
        <taxon>Xanthobacteraceae</taxon>
        <taxon>Labrys</taxon>
    </lineage>
</organism>
<evidence type="ECO:0000256" key="4">
    <source>
        <dbReference type="ARBA" id="ARBA00023136"/>
    </source>
</evidence>
<dbReference type="Proteomes" id="UP000237682">
    <property type="component" value="Unassembled WGS sequence"/>
</dbReference>
<evidence type="ECO:0000256" key="5">
    <source>
        <dbReference type="SAM" id="Phobius"/>
    </source>
</evidence>
<evidence type="ECO:0000256" key="3">
    <source>
        <dbReference type="ARBA" id="ARBA00022989"/>
    </source>
</evidence>
<sequence length="155" mass="16729">MELPMTELASINVWGWFVLAAVLIGLEVFLPGAFMIWLGLAAAAIGVVSLFLPLSWPLALLLFAALGVVFAWIGRHFAHRADASDKEQPFLNRRADALVGQSFTLADPIVNGEGRIRVGDTVWQVRGPDAGAGARIRVVRVEGGWLAVEEVVKQA</sequence>
<evidence type="ECO:0000313" key="8">
    <source>
        <dbReference type="Proteomes" id="UP000237682"/>
    </source>
</evidence>
<feature type="transmembrane region" description="Helical" evidence="5">
    <location>
        <begin position="58"/>
        <end position="78"/>
    </location>
</feature>
<name>A0A2S9QI29_9HYPH</name>
<dbReference type="Gene3D" id="2.40.50.140">
    <property type="entry name" value="Nucleic acid-binding proteins"/>
    <property type="match status" value="1"/>
</dbReference>
<accession>A0A2S9QI29</accession>
<dbReference type="EMBL" id="PUEJ01000002">
    <property type="protein sequence ID" value="PRH89016.1"/>
    <property type="molecule type" value="Genomic_DNA"/>
</dbReference>
<keyword evidence="8" id="KW-1185">Reference proteome</keyword>
<keyword evidence="2 5" id="KW-0812">Transmembrane</keyword>